<dbReference type="AlphaFoldDB" id="A0A6A5V4F9"/>
<dbReference type="OrthoDB" id="5422905at2759"/>
<reference evidence="2" key="1">
    <citation type="journal article" date="2020" name="Stud. Mycol.">
        <title>101 Dothideomycetes genomes: a test case for predicting lifestyles and emergence of pathogens.</title>
        <authorList>
            <person name="Haridas S."/>
            <person name="Albert R."/>
            <person name="Binder M."/>
            <person name="Bloem J."/>
            <person name="Labutti K."/>
            <person name="Salamov A."/>
            <person name="Andreopoulos B."/>
            <person name="Baker S."/>
            <person name="Barry K."/>
            <person name="Bills G."/>
            <person name="Bluhm B."/>
            <person name="Cannon C."/>
            <person name="Castanera R."/>
            <person name="Culley D."/>
            <person name="Daum C."/>
            <person name="Ezra D."/>
            <person name="Gonzalez J."/>
            <person name="Henrissat B."/>
            <person name="Kuo A."/>
            <person name="Liang C."/>
            <person name="Lipzen A."/>
            <person name="Lutzoni F."/>
            <person name="Magnuson J."/>
            <person name="Mondo S."/>
            <person name="Nolan M."/>
            <person name="Ohm R."/>
            <person name="Pangilinan J."/>
            <person name="Park H.-J."/>
            <person name="Ramirez L."/>
            <person name="Alfaro M."/>
            <person name="Sun H."/>
            <person name="Tritt A."/>
            <person name="Yoshinaga Y."/>
            <person name="Zwiers L.-H."/>
            <person name="Turgeon B."/>
            <person name="Goodwin S."/>
            <person name="Spatafora J."/>
            <person name="Crous P."/>
            <person name="Grigoriev I."/>
        </authorList>
    </citation>
    <scope>NUCLEOTIDE SEQUENCE</scope>
    <source>
        <strain evidence="2">CBS 107.79</strain>
    </source>
</reference>
<evidence type="ECO:0000313" key="2">
    <source>
        <dbReference type="EMBL" id="KAF1971924.1"/>
    </source>
</evidence>
<dbReference type="EMBL" id="ML976690">
    <property type="protein sequence ID" value="KAF1971924.1"/>
    <property type="molecule type" value="Genomic_DNA"/>
</dbReference>
<name>A0A6A5V4F9_9PLEO</name>
<evidence type="ECO:0000313" key="3">
    <source>
        <dbReference type="Proteomes" id="UP000800036"/>
    </source>
</evidence>
<evidence type="ECO:0000256" key="1">
    <source>
        <dbReference type="SAM" id="MobiDB-lite"/>
    </source>
</evidence>
<dbReference type="Proteomes" id="UP000800036">
    <property type="component" value="Unassembled WGS sequence"/>
</dbReference>
<gene>
    <name evidence="2" type="ORF">BU23DRAFT_645108</name>
</gene>
<feature type="region of interest" description="Disordered" evidence="1">
    <location>
        <begin position="148"/>
        <end position="191"/>
    </location>
</feature>
<accession>A0A6A5V4F9</accession>
<feature type="compositionally biased region" description="Basic and acidic residues" evidence="1">
    <location>
        <begin position="158"/>
        <end position="170"/>
    </location>
</feature>
<proteinExistence type="predicted"/>
<organism evidence="2 3">
    <name type="scientific">Bimuria novae-zelandiae CBS 107.79</name>
    <dbReference type="NCBI Taxonomy" id="1447943"/>
    <lineage>
        <taxon>Eukaryota</taxon>
        <taxon>Fungi</taxon>
        <taxon>Dikarya</taxon>
        <taxon>Ascomycota</taxon>
        <taxon>Pezizomycotina</taxon>
        <taxon>Dothideomycetes</taxon>
        <taxon>Pleosporomycetidae</taxon>
        <taxon>Pleosporales</taxon>
        <taxon>Massarineae</taxon>
        <taxon>Didymosphaeriaceae</taxon>
        <taxon>Bimuria</taxon>
    </lineage>
</organism>
<sequence>MTDSKPLTAFISGPLEPSDEYFATHYIPRLDAAIAAHHTFVIGPVRGVDTLALSYLLSQNVSPDRITIFMASFEYANETWRKEFEAKSVNVYCVEDAVTTRERDAAMTEKSDYDILRYRTEGEAREVYGKGWWPRVSNTEVNERRRRGVGSLEYTLGEEGKEGEGSKGGEDGGESGKGSKREGLRRLFGRK</sequence>
<protein>
    <submittedName>
        <fullName evidence="2">Uncharacterized protein</fullName>
    </submittedName>
</protein>
<keyword evidence="3" id="KW-1185">Reference proteome</keyword>